<evidence type="ECO:0000313" key="3">
    <source>
        <dbReference type="EMBL" id="JAP38579.1"/>
    </source>
</evidence>
<protein>
    <submittedName>
        <fullName evidence="3">Heterogeneous nuclear ribonucleoprotein A/B</fullName>
    </submittedName>
</protein>
<dbReference type="Pfam" id="PF00076">
    <property type="entry name" value="RRM_1"/>
    <property type="match status" value="1"/>
</dbReference>
<proteinExistence type="predicted"/>
<dbReference type="GO" id="GO:1990904">
    <property type="term" value="C:ribonucleoprotein complex"/>
    <property type="evidence" value="ECO:0007669"/>
    <property type="project" value="UniProtKB-KW"/>
</dbReference>
<dbReference type="EMBL" id="GEEE01024646">
    <property type="protein sequence ID" value="JAP38579.1"/>
    <property type="molecule type" value="Transcribed_RNA"/>
</dbReference>
<feature type="domain" description="RRM" evidence="2">
    <location>
        <begin position="80"/>
        <end position="116"/>
    </location>
</feature>
<reference evidence="3" key="1">
    <citation type="submission" date="2016-01" db="EMBL/GenBank/DDBJ databases">
        <title>Reference transcriptome for the parasite Schistocephalus solidus: insights into the molecular evolution of parasitism.</title>
        <authorList>
            <person name="Hebert F.O."/>
            <person name="Grambauer S."/>
            <person name="Barber I."/>
            <person name="Landry C.R."/>
            <person name="Aubin-Horth N."/>
        </authorList>
    </citation>
    <scope>NUCLEOTIDE SEQUENCE</scope>
</reference>
<dbReference type="SUPFAM" id="SSF54928">
    <property type="entry name" value="RNA-binding domain, RBD"/>
    <property type="match status" value="1"/>
</dbReference>
<dbReference type="GO" id="GO:0003723">
    <property type="term" value="F:RNA binding"/>
    <property type="evidence" value="ECO:0007669"/>
    <property type="project" value="InterPro"/>
</dbReference>
<evidence type="ECO:0000259" key="2">
    <source>
        <dbReference type="Pfam" id="PF00076"/>
    </source>
</evidence>
<dbReference type="InterPro" id="IPR035979">
    <property type="entry name" value="RBD_domain_sf"/>
</dbReference>
<feature type="non-terminal residue" evidence="3">
    <location>
        <position position="1"/>
    </location>
</feature>
<organism evidence="3">
    <name type="scientific">Schistocephalus solidus</name>
    <name type="common">Tapeworm</name>
    <dbReference type="NCBI Taxonomy" id="70667"/>
    <lineage>
        <taxon>Eukaryota</taxon>
        <taxon>Metazoa</taxon>
        <taxon>Spiralia</taxon>
        <taxon>Lophotrochozoa</taxon>
        <taxon>Platyhelminthes</taxon>
        <taxon>Cestoda</taxon>
        <taxon>Eucestoda</taxon>
        <taxon>Diphyllobothriidea</taxon>
        <taxon>Diphyllobothriidae</taxon>
        <taxon>Schistocephalus</taxon>
    </lineage>
</organism>
<name>A0A0X3NEZ9_SCHSO</name>
<keyword evidence="3" id="KW-0687">Ribonucleoprotein</keyword>
<feature type="region of interest" description="Disordered" evidence="1">
    <location>
        <begin position="51"/>
        <end position="71"/>
    </location>
</feature>
<dbReference type="InterPro" id="IPR000504">
    <property type="entry name" value="RRM_dom"/>
</dbReference>
<sequence length="119" mass="12761">VLEVFLYTNPSTNSAAGNGLITLRPKSDVATILHATHSIRGNPITVLQRAADGNRPSDAVSDVPSNRTNLSQQPSRAVVLYVDGVRAGITEETLRTYFAQFGDVLEVFLYTNPSTNSAA</sequence>
<dbReference type="CDD" id="cd00590">
    <property type="entry name" value="RRM_SF"/>
    <property type="match status" value="1"/>
</dbReference>
<dbReference type="InterPro" id="IPR012677">
    <property type="entry name" value="Nucleotide-bd_a/b_plait_sf"/>
</dbReference>
<feature type="non-terminal residue" evidence="3">
    <location>
        <position position="119"/>
    </location>
</feature>
<evidence type="ECO:0000256" key="1">
    <source>
        <dbReference type="SAM" id="MobiDB-lite"/>
    </source>
</evidence>
<dbReference type="Gene3D" id="3.30.70.330">
    <property type="match status" value="1"/>
</dbReference>
<gene>
    <name evidence="3" type="primary">ROAA</name>
    <name evidence="3" type="ORF">TR113741</name>
</gene>
<accession>A0A0X3NEZ9</accession>
<dbReference type="AlphaFoldDB" id="A0A0X3NEZ9"/>